<evidence type="ECO:0000313" key="8">
    <source>
        <dbReference type="EMBL" id="MCQ4332267.1"/>
    </source>
</evidence>
<evidence type="ECO:0000259" key="7">
    <source>
        <dbReference type="Pfam" id="PF00850"/>
    </source>
</evidence>
<dbReference type="PANTHER" id="PTHR10625:SF17">
    <property type="entry name" value="HISTONE DEACETYLASE 8"/>
    <property type="match status" value="1"/>
</dbReference>
<dbReference type="AlphaFoldDB" id="A0A9R1CQN2"/>
<proteinExistence type="inferred from homology"/>
<comment type="similarity">
    <text evidence="2">Belongs to the histone deacetylase family.</text>
</comment>
<sequence>MLDHEPPTGAYKFPSSPIVAEDEPHPDRRERVENIRAMLEYCFPDENRYVEPPEADHTEIERVHDPEYVGWLETFCADGGGRIEDTATGCNGATADAARYAAGAAIAAAEAALDGSKTVPYALCRPSGHHAQPSCADGFCFYNNAAIAAEAAVAEGVDRTAIIDWDVHHGNGTQAAFYDRDDVLFVSAHNDHGSWHDEYHPQEGSLDEAGRDEGEGYNVNVPLPPGTGDRGYDRLFERIVDPIVSAYDPDLILVSSGQDAGPADPNARNLVTRDGFRNLGARLRTLAEKTADGQFALIQEGGYQTSHLSFATLGVFEGVLDRRIDLDHYGYDDPFGRFDEPTALVDEWLEEAVEYHGQYWDWDSVT</sequence>
<dbReference type="SUPFAM" id="SSF52768">
    <property type="entry name" value="Arginase/deacetylase"/>
    <property type="match status" value="1"/>
</dbReference>
<evidence type="ECO:0000256" key="5">
    <source>
        <dbReference type="ARBA" id="ARBA00022833"/>
    </source>
</evidence>
<evidence type="ECO:0000256" key="3">
    <source>
        <dbReference type="ARBA" id="ARBA00022723"/>
    </source>
</evidence>
<dbReference type="PANTHER" id="PTHR10625">
    <property type="entry name" value="HISTONE DEACETYLASE HDAC1-RELATED"/>
    <property type="match status" value="1"/>
</dbReference>
<gene>
    <name evidence="8" type="ORF">KM295_01940</name>
</gene>
<comment type="caution">
    <text evidence="8">The sequence shown here is derived from an EMBL/GenBank/DDBJ whole genome shotgun (WGS) entry which is preliminary data.</text>
</comment>
<name>A0A9R1CQN2_9EURY</name>
<dbReference type="GO" id="GO:0016787">
    <property type="term" value="F:hydrolase activity"/>
    <property type="evidence" value="ECO:0007669"/>
    <property type="project" value="UniProtKB-KW"/>
</dbReference>
<dbReference type="Gene3D" id="3.40.800.20">
    <property type="entry name" value="Histone deacetylase domain"/>
    <property type="match status" value="1"/>
</dbReference>
<dbReference type="GO" id="GO:0004407">
    <property type="term" value="F:histone deacetylase activity"/>
    <property type="evidence" value="ECO:0007669"/>
    <property type="project" value="InterPro"/>
</dbReference>
<evidence type="ECO:0000313" key="9">
    <source>
        <dbReference type="Proteomes" id="UP001139494"/>
    </source>
</evidence>
<dbReference type="InterPro" id="IPR000286">
    <property type="entry name" value="HDACs"/>
</dbReference>
<comment type="cofactor">
    <cofactor evidence="1">
        <name>Zn(2+)</name>
        <dbReference type="ChEBI" id="CHEBI:29105"/>
    </cofactor>
</comment>
<evidence type="ECO:0000256" key="4">
    <source>
        <dbReference type="ARBA" id="ARBA00022801"/>
    </source>
</evidence>
<keyword evidence="9" id="KW-1185">Reference proteome</keyword>
<dbReference type="Pfam" id="PF00850">
    <property type="entry name" value="Hist_deacetyl"/>
    <property type="match status" value="1"/>
</dbReference>
<feature type="region of interest" description="Disordered" evidence="6">
    <location>
        <begin position="195"/>
        <end position="224"/>
    </location>
</feature>
<dbReference type="InterPro" id="IPR003084">
    <property type="entry name" value="HDAC_I/II"/>
</dbReference>
<keyword evidence="5" id="KW-0862">Zinc</keyword>
<keyword evidence="4" id="KW-0378">Hydrolase</keyword>
<protein>
    <submittedName>
        <fullName evidence="8">Class II histone deacetylase</fullName>
    </submittedName>
</protein>
<dbReference type="PRINTS" id="PR01271">
    <property type="entry name" value="HISDACETLASE"/>
</dbReference>
<dbReference type="InterPro" id="IPR023801">
    <property type="entry name" value="His_deacetylse_dom"/>
</dbReference>
<dbReference type="GO" id="GO:0040029">
    <property type="term" value="P:epigenetic regulation of gene expression"/>
    <property type="evidence" value="ECO:0007669"/>
    <property type="project" value="TreeGrafter"/>
</dbReference>
<reference evidence="8" key="1">
    <citation type="journal article" date="2023" name="Front. Microbiol.">
        <title>Genomic-based phylogenetic and metabolic analyses of the genus Natronomonas, and description of Natronomonas aquatica sp. nov.</title>
        <authorList>
            <person name="Garcia-Roldan A."/>
            <person name="Duran-Viseras A."/>
            <person name="de la Haba R.R."/>
            <person name="Corral P."/>
            <person name="Sanchez-Porro C."/>
            <person name="Ventosa A."/>
        </authorList>
    </citation>
    <scope>NUCLEOTIDE SEQUENCE</scope>
    <source>
        <strain evidence="8">F2-12</strain>
    </source>
</reference>
<evidence type="ECO:0000256" key="6">
    <source>
        <dbReference type="SAM" id="MobiDB-lite"/>
    </source>
</evidence>
<evidence type="ECO:0000256" key="2">
    <source>
        <dbReference type="ARBA" id="ARBA00005947"/>
    </source>
</evidence>
<evidence type="ECO:0000256" key="1">
    <source>
        <dbReference type="ARBA" id="ARBA00001947"/>
    </source>
</evidence>
<keyword evidence="3" id="KW-0479">Metal-binding</keyword>
<feature type="region of interest" description="Disordered" evidence="6">
    <location>
        <begin position="1"/>
        <end position="27"/>
    </location>
</feature>
<dbReference type="GO" id="GO:0046872">
    <property type="term" value="F:metal ion binding"/>
    <property type="evidence" value="ECO:0007669"/>
    <property type="project" value="UniProtKB-KW"/>
</dbReference>
<accession>A0A9R1CQN2</accession>
<dbReference type="PRINTS" id="PR01270">
    <property type="entry name" value="HDASUPER"/>
</dbReference>
<dbReference type="Proteomes" id="UP001139494">
    <property type="component" value="Unassembled WGS sequence"/>
</dbReference>
<dbReference type="EMBL" id="JAHLKM010000002">
    <property type="protein sequence ID" value="MCQ4332267.1"/>
    <property type="molecule type" value="Genomic_DNA"/>
</dbReference>
<dbReference type="InterPro" id="IPR037138">
    <property type="entry name" value="His_deacetylse_dom_sf"/>
</dbReference>
<dbReference type="InterPro" id="IPR023696">
    <property type="entry name" value="Ureohydrolase_dom_sf"/>
</dbReference>
<feature type="domain" description="Histone deacetylase" evidence="7">
    <location>
        <begin position="25"/>
        <end position="315"/>
    </location>
</feature>
<organism evidence="8 9">
    <name type="scientific">Natronomonas aquatica</name>
    <dbReference type="NCBI Taxonomy" id="2841590"/>
    <lineage>
        <taxon>Archaea</taxon>
        <taxon>Methanobacteriati</taxon>
        <taxon>Methanobacteriota</taxon>
        <taxon>Stenosarchaea group</taxon>
        <taxon>Halobacteria</taxon>
        <taxon>Halobacteriales</taxon>
        <taxon>Natronomonadaceae</taxon>
        <taxon>Natronomonas</taxon>
    </lineage>
</organism>